<dbReference type="HOGENOM" id="CLU_3388191_0_0_10"/>
<dbReference type="KEGG" id="bxy:BXY_18960"/>
<dbReference type="Proteomes" id="UP000008795">
    <property type="component" value="Chromosome"/>
</dbReference>
<organism evidence="1 2">
    <name type="scientific">Bacteroides xylanisolvens XB1A</name>
    <dbReference type="NCBI Taxonomy" id="657309"/>
    <lineage>
        <taxon>Bacteria</taxon>
        <taxon>Pseudomonadati</taxon>
        <taxon>Bacteroidota</taxon>
        <taxon>Bacteroidia</taxon>
        <taxon>Bacteroidales</taxon>
        <taxon>Bacteroidaceae</taxon>
        <taxon>Bacteroides</taxon>
    </lineage>
</organism>
<dbReference type="AlphaFoldDB" id="D6CXU2"/>
<protein>
    <submittedName>
        <fullName evidence="1">Uncharacterized protein</fullName>
    </submittedName>
</protein>
<reference evidence="1 2" key="1">
    <citation type="submission" date="2010-03" db="EMBL/GenBank/DDBJ databases">
        <title>The genome sequence of Bacteriodes xylanisolvens XB1A.</title>
        <authorList>
            <consortium name="metaHIT consortium -- http://www.metahit.eu/"/>
            <person name="Pajon A."/>
            <person name="Turner K."/>
            <person name="Parkhill J."/>
            <person name="Bernalier A."/>
        </authorList>
    </citation>
    <scope>NUCLEOTIDE SEQUENCE [LARGE SCALE GENOMIC DNA]</scope>
    <source>
        <strain evidence="1 2">XB1A</strain>
    </source>
</reference>
<evidence type="ECO:0000313" key="2">
    <source>
        <dbReference type="Proteomes" id="UP000008795"/>
    </source>
</evidence>
<sequence>MGGQYITKVLNLQTKKVKKQIKTALYKQQYMK</sequence>
<accession>D6CXU2</accession>
<name>D6CXU2_9BACE</name>
<gene>
    <name evidence="1" type="ORF">BXY_18960</name>
</gene>
<dbReference type="EMBL" id="FP929033">
    <property type="protein sequence ID" value="CBK66994.1"/>
    <property type="molecule type" value="Genomic_DNA"/>
</dbReference>
<evidence type="ECO:0000313" key="1">
    <source>
        <dbReference type="EMBL" id="CBK66994.1"/>
    </source>
</evidence>
<reference evidence="1 2" key="2">
    <citation type="submission" date="2010-03" db="EMBL/GenBank/DDBJ databases">
        <authorList>
            <person name="Pajon A."/>
        </authorList>
    </citation>
    <scope>NUCLEOTIDE SEQUENCE [LARGE SCALE GENOMIC DNA]</scope>
    <source>
        <strain evidence="1 2">XB1A</strain>
    </source>
</reference>
<proteinExistence type="predicted"/>